<gene>
    <name evidence="2" type="primary">LOC125540098</name>
</gene>
<dbReference type="GO" id="GO:0031011">
    <property type="term" value="C:Ino80 complex"/>
    <property type="evidence" value="ECO:0007669"/>
    <property type="project" value="InterPro"/>
</dbReference>
<dbReference type="Gramene" id="TuG1812G0200005633.01.T01">
    <property type="protein sequence ID" value="TuG1812G0200005633.01.T01"/>
    <property type="gene ID" value="TuG1812G0200005633.01"/>
</dbReference>
<name>A0A8R7PL23_TRIUA</name>
<dbReference type="Proteomes" id="UP000015106">
    <property type="component" value="Chromosome 2"/>
</dbReference>
<dbReference type="PANTHER" id="PTHR13052:SF2">
    <property type="entry name" value="NUCLEAR FACTOR KAPPA-B-BINDING PROTEIN"/>
    <property type="match status" value="1"/>
</dbReference>
<dbReference type="RefSeq" id="XP_048559644.1">
    <property type="nucleotide sequence ID" value="XM_048703687.1"/>
</dbReference>
<feature type="region of interest" description="Disordered" evidence="1">
    <location>
        <begin position="1"/>
        <end position="58"/>
    </location>
</feature>
<dbReference type="AlphaFoldDB" id="A0A8R7PL23"/>
<feature type="compositionally biased region" description="Pro residues" evidence="1">
    <location>
        <begin position="1"/>
        <end position="10"/>
    </location>
</feature>
<feature type="compositionally biased region" description="Low complexity" evidence="1">
    <location>
        <begin position="14"/>
        <end position="23"/>
    </location>
</feature>
<keyword evidence="3" id="KW-1185">Reference proteome</keyword>
<protein>
    <submittedName>
        <fullName evidence="2">Uncharacterized protein</fullName>
    </submittedName>
</protein>
<evidence type="ECO:0000313" key="2">
    <source>
        <dbReference type="EnsemblPlants" id="TuG1812G0200005633.01.T01"/>
    </source>
</evidence>
<reference evidence="2" key="2">
    <citation type="submission" date="2018-03" db="EMBL/GenBank/DDBJ databases">
        <title>The Triticum urartu genome reveals the dynamic nature of wheat genome evolution.</title>
        <authorList>
            <person name="Ling H."/>
            <person name="Ma B."/>
            <person name="Shi X."/>
            <person name="Liu H."/>
            <person name="Dong L."/>
            <person name="Sun H."/>
            <person name="Cao Y."/>
            <person name="Gao Q."/>
            <person name="Zheng S."/>
            <person name="Li Y."/>
            <person name="Yu Y."/>
            <person name="Du H."/>
            <person name="Qi M."/>
            <person name="Li Y."/>
            <person name="Yu H."/>
            <person name="Cui Y."/>
            <person name="Wang N."/>
            <person name="Chen C."/>
            <person name="Wu H."/>
            <person name="Zhao Y."/>
            <person name="Zhang J."/>
            <person name="Li Y."/>
            <person name="Zhou W."/>
            <person name="Zhang B."/>
            <person name="Hu W."/>
            <person name="Eijk M."/>
            <person name="Tang J."/>
            <person name="Witsenboer H."/>
            <person name="Zhao S."/>
            <person name="Li Z."/>
            <person name="Zhang A."/>
            <person name="Wang D."/>
            <person name="Liang C."/>
        </authorList>
    </citation>
    <scope>NUCLEOTIDE SEQUENCE [LARGE SCALE GENOMIC DNA]</scope>
    <source>
        <strain evidence="2">cv. G1812</strain>
    </source>
</reference>
<sequence length="170" mass="18116">MTAPGGPSPPTTRSASPGAISPPSSTPRPALTEKGPWPTSPPSPGGFSPSPTSLSSEACSPTRSSALCCGDLHPDALLNKEQQIRADKKAYHAHLKNYHSEYGKMLITYVWDACLTEADRRFLAQFLPAGSDAEEAVQDLLTGENHHFGNPLVTSSKGCWRTWRRTGSGG</sequence>
<organism evidence="2 3">
    <name type="scientific">Triticum urartu</name>
    <name type="common">Red wild einkorn</name>
    <name type="synonym">Crithodium urartu</name>
    <dbReference type="NCBI Taxonomy" id="4572"/>
    <lineage>
        <taxon>Eukaryota</taxon>
        <taxon>Viridiplantae</taxon>
        <taxon>Streptophyta</taxon>
        <taxon>Embryophyta</taxon>
        <taxon>Tracheophyta</taxon>
        <taxon>Spermatophyta</taxon>
        <taxon>Magnoliopsida</taxon>
        <taxon>Liliopsida</taxon>
        <taxon>Poales</taxon>
        <taxon>Poaceae</taxon>
        <taxon>BOP clade</taxon>
        <taxon>Pooideae</taxon>
        <taxon>Triticodae</taxon>
        <taxon>Triticeae</taxon>
        <taxon>Triticinae</taxon>
        <taxon>Triticum</taxon>
    </lineage>
</organism>
<reference evidence="2" key="3">
    <citation type="submission" date="2022-06" db="UniProtKB">
        <authorList>
            <consortium name="EnsemblPlants"/>
        </authorList>
    </citation>
    <scope>IDENTIFICATION</scope>
</reference>
<dbReference type="PANTHER" id="PTHR13052">
    <property type="entry name" value="NFRKB-RELATED"/>
    <property type="match status" value="1"/>
</dbReference>
<proteinExistence type="predicted"/>
<accession>A0A8R7PL23</accession>
<evidence type="ECO:0000256" key="1">
    <source>
        <dbReference type="SAM" id="MobiDB-lite"/>
    </source>
</evidence>
<evidence type="ECO:0000313" key="3">
    <source>
        <dbReference type="Proteomes" id="UP000015106"/>
    </source>
</evidence>
<dbReference type="InterPro" id="IPR024867">
    <property type="entry name" value="NFRKB"/>
</dbReference>
<dbReference type="GeneID" id="125540098"/>
<feature type="compositionally biased region" description="Low complexity" evidence="1">
    <location>
        <begin position="45"/>
        <end position="58"/>
    </location>
</feature>
<dbReference type="KEGG" id="tua:125540098"/>
<dbReference type="EnsemblPlants" id="TuG1812G0200005633.01.T01">
    <property type="protein sequence ID" value="TuG1812G0200005633.01.T01"/>
    <property type="gene ID" value="TuG1812G0200005633.01"/>
</dbReference>
<dbReference type="OrthoDB" id="70874at2759"/>
<reference evidence="3" key="1">
    <citation type="journal article" date="2013" name="Nature">
        <title>Draft genome of the wheat A-genome progenitor Triticum urartu.</title>
        <authorList>
            <person name="Ling H.Q."/>
            <person name="Zhao S."/>
            <person name="Liu D."/>
            <person name="Wang J."/>
            <person name="Sun H."/>
            <person name="Zhang C."/>
            <person name="Fan H."/>
            <person name="Li D."/>
            <person name="Dong L."/>
            <person name="Tao Y."/>
            <person name="Gao C."/>
            <person name="Wu H."/>
            <person name="Li Y."/>
            <person name="Cui Y."/>
            <person name="Guo X."/>
            <person name="Zheng S."/>
            <person name="Wang B."/>
            <person name="Yu K."/>
            <person name="Liang Q."/>
            <person name="Yang W."/>
            <person name="Lou X."/>
            <person name="Chen J."/>
            <person name="Feng M."/>
            <person name="Jian J."/>
            <person name="Zhang X."/>
            <person name="Luo G."/>
            <person name="Jiang Y."/>
            <person name="Liu J."/>
            <person name="Wang Z."/>
            <person name="Sha Y."/>
            <person name="Zhang B."/>
            <person name="Wu H."/>
            <person name="Tang D."/>
            <person name="Shen Q."/>
            <person name="Xue P."/>
            <person name="Zou S."/>
            <person name="Wang X."/>
            <person name="Liu X."/>
            <person name="Wang F."/>
            <person name="Yang Y."/>
            <person name="An X."/>
            <person name="Dong Z."/>
            <person name="Zhang K."/>
            <person name="Zhang X."/>
            <person name="Luo M.C."/>
            <person name="Dvorak J."/>
            <person name="Tong Y."/>
            <person name="Wang J."/>
            <person name="Yang H."/>
            <person name="Li Z."/>
            <person name="Wang D."/>
            <person name="Zhang A."/>
            <person name="Wang J."/>
        </authorList>
    </citation>
    <scope>NUCLEOTIDE SEQUENCE</scope>
    <source>
        <strain evidence="3">cv. G1812</strain>
    </source>
</reference>